<dbReference type="Proteomes" id="UP000322876">
    <property type="component" value="Unassembled WGS sequence"/>
</dbReference>
<keyword evidence="2" id="KW-1185">Reference proteome</keyword>
<evidence type="ECO:0000313" key="2">
    <source>
        <dbReference type="Proteomes" id="UP000322876"/>
    </source>
</evidence>
<comment type="caution">
    <text evidence="1">The sequence shown here is derived from an EMBL/GenBank/DDBJ whole genome shotgun (WGS) entry which is preliminary data.</text>
</comment>
<gene>
    <name evidence="1" type="ORF">FHQ18_11545</name>
</gene>
<proteinExistence type="predicted"/>
<organism evidence="1 2">
    <name type="scientific">Deferribacter autotrophicus</name>
    <dbReference type="NCBI Taxonomy" id="500465"/>
    <lineage>
        <taxon>Bacteria</taxon>
        <taxon>Pseudomonadati</taxon>
        <taxon>Deferribacterota</taxon>
        <taxon>Deferribacteres</taxon>
        <taxon>Deferribacterales</taxon>
        <taxon>Deferribacteraceae</taxon>
        <taxon>Deferribacter</taxon>
    </lineage>
</organism>
<reference evidence="1 2" key="1">
    <citation type="submission" date="2019-06" db="EMBL/GenBank/DDBJ databases">
        <title>Genomic insights into carbon and energy metabolism of Deferribacter autotrophicus revealed new metabolic traits in the phylum Deferribacteres.</title>
        <authorList>
            <person name="Slobodkin A.I."/>
            <person name="Slobodkina G.B."/>
            <person name="Allioux M."/>
            <person name="Alain K."/>
            <person name="Jebbar M."/>
            <person name="Shadrin V."/>
            <person name="Kublanov I.V."/>
            <person name="Toshchakov S.V."/>
            <person name="Bonch-Osmolovskaya E.A."/>
        </authorList>
    </citation>
    <scope>NUCLEOTIDE SEQUENCE [LARGE SCALE GENOMIC DNA]</scope>
    <source>
        <strain evidence="1 2">SL50</strain>
    </source>
</reference>
<dbReference type="EMBL" id="VFJB01000009">
    <property type="protein sequence ID" value="KAA0257191.1"/>
    <property type="molecule type" value="Genomic_DNA"/>
</dbReference>
<protein>
    <submittedName>
        <fullName evidence="1">Uncharacterized protein</fullName>
    </submittedName>
</protein>
<dbReference type="InterPro" id="IPR036390">
    <property type="entry name" value="WH_DNA-bd_sf"/>
</dbReference>
<evidence type="ECO:0000313" key="1">
    <source>
        <dbReference type="EMBL" id="KAA0257191.1"/>
    </source>
</evidence>
<name>A0A5A8F1C8_9BACT</name>
<sequence>MAKGSAKKVRNFFVKYKRFFYDNRRIAELLGLDVSDVRYTIRDFLKRGELEVKDGMLVYVERERRDFLLDKVWRAWRYCPVWTISEIAALTHASRETVGSYVKLYRKAGYVEKVGRKKINGVICNLYRLKNRKIRERPQILNQRKLKGVKQ</sequence>
<dbReference type="AlphaFoldDB" id="A0A5A8F1C8"/>
<dbReference type="SUPFAM" id="SSF46785">
    <property type="entry name" value="Winged helix' DNA-binding domain"/>
    <property type="match status" value="1"/>
</dbReference>
<accession>A0A5A8F1C8</accession>
<dbReference type="RefSeq" id="WP_149267332.1">
    <property type="nucleotide sequence ID" value="NZ_VFJB01000009.1"/>
</dbReference>